<dbReference type="EMBL" id="BEXD01004284">
    <property type="protein sequence ID" value="GBC09266.1"/>
    <property type="molecule type" value="Genomic_DNA"/>
</dbReference>
<reference evidence="3 5" key="1">
    <citation type="submission" date="2017-11" db="EMBL/GenBank/DDBJ databases">
        <title>The genome of Rhizophagus clarus HR1 reveals common genetic basis of auxotrophy among arbuscular mycorrhizal fungi.</title>
        <authorList>
            <person name="Kobayashi Y."/>
        </authorList>
    </citation>
    <scope>NUCLEOTIDE SEQUENCE [LARGE SCALE GENOMIC DNA]</scope>
    <source>
        <strain evidence="3 5">HR1</strain>
    </source>
</reference>
<dbReference type="Proteomes" id="UP000615446">
    <property type="component" value="Unassembled WGS sequence"/>
</dbReference>
<evidence type="ECO:0000313" key="3">
    <source>
        <dbReference type="EMBL" id="GBC09266.1"/>
    </source>
</evidence>
<organism evidence="3 5">
    <name type="scientific">Rhizophagus clarus</name>
    <dbReference type="NCBI Taxonomy" id="94130"/>
    <lineage>
        <taxon>Eukaryota</taxon>
        <taxon>Fungi</taxon>
        <taxon>Fungi incertae sedis</taxon>
        <taxon>Mucoromycota</taxon>
        <taxon>Glomeromycotina</taxon>
        <taxon>Glomeromycetes</taxon>
        <taxon>Glomerales</taxon>
        <taxon>Glomeraceae</taxon>
        <taxon>Rhizophagus</taxon>
    </lineage>
</organism>
<proteinExistence type="predicted"/>
<evidence type="ECO:0000313" key="5">
    <source>
        <dbReference type="Proteomes" id="UP000247702"/>
    </source>
</evidence>
<keyword evidence="2" id="KW-0812">Transmembrane</keyword>
<dbReference type="Proteomes" id="UP000247702">
    <property type="component" value="Unassembled WGS sequence"/>
</dbReference>
<comment type="caution">
    <text evidence="3">The sequence shown here is derived from an EMBL/GenBank/DDBJ whole genome shotgun (WGS) entry which is preliminary data.</text>
</comment>
<gene>
    <name evidence="4" type="ORF">RCL2_000977900</name>
    <name evidence="3" type="ORF">RclHR1_08720009</name>
</gene>
<keyword evidence="1" id="KW-0175">Coiled coil</keyword>
<protein>
    <submittedName>
        <fullName evidence="3">Uncharacterized protein</fullName>
    </submittedName>
</protein>
<keyword evidence="5" id="KW-1185">Reference proteome</keyword>
<accession>A0A2Z6S233</accession>
<evidence type="ECO:0000256" key="2">
    <source>
        <dbReference type="SAM" id="Phobius"/>
    </source>
</evidence>
<feature type="coiled-coil region" evidence="1">
    <location>
        <begin position="262"/>
        <end position="324"/>
    </location>
</feature>
<keyword evidence="2" id="KW-0472">Membrane</keyword>
<feature type="transmembrane region" description="Helical" evidence="2">
    <location>
        <begin position="226"/>
        <end position="245"/>
    </location>
</feature>
<reference evidence="4" key="2">
    <citation type="submission" date="2019-10" db="EMBL/GenBank/DDBJ databases">
        <title>Conservation and host-specific expression of non-tandemly repeated heterogenous ribosome RNA gene in arbuscular mycorrhizal fungi.</title>
        <authorList>
            <person name="Maeda T."/>
            <person name="Kobayashi Y."/>
            <person name="Nakagawa T."/>
            <person name="Ezawa T."/>
            <person name="Yamaguchi K."/>
            <person name="Bino T."/>
            <person name="Nishimoto Y."/>
            <person name="Shigenobu S."/>
            <person name="Kawaguchi M."/>
        </authorList>
    </citation>
    <scope>NUCLEOTIDE SEQUENCE</scope>
    <source>
        <strain evidence="4">HR1</strain>
    </source>
</reference>
<sequence>MANFIVNPTYTPHSMKDFDKKIQLVMINFKKSTHEIKFDNSMFMTLVVQEIKKQNKIFRKFVEGSNKFSKDLEDHSTDILFFTNSFKNGRYSNEEILELSNDLLLKSKENLRLIKELKNIVSNEENIHEIENLDKILEGIKNDELANIGIKKILTMINKAIRVYKESIKKYPKLIDSVNVTQITKETNKRYNYYINSNIYNTIAFFAGMGFLAVTGPATVATAATVEGVTMILGATTATSMFLSFTEHMKAKEKKGSINDLEKKLIVEVNELNEKIDSFADNLQPIVKGINTIETFWVHQIEIIERLIKNLESFKKTAAKYQNNDANINRIEEEWKDVKHECQIYSHAMKDLLNEEKSWLK</sequence>
<evidence type="ECO:0000313" key="4">
    <source>
        <dbReference type="EMBL" id="GES82583.1"/>
    </source>
</evidence>
<name>A0A2Z6S233_9GLOM</name>
<dbReference type="EMBL" id="BLAL01000061">
    <property type="protein sequence ID" value="GES82583.1"/>
    <property type="molecule type" value="Genomic_DNA"/>
</dbReference>
<feature type="transmembrane region" description="Helical" evidence="2">
    <location>
        <begin position="199"/>
        <end position="220"/>
    </location>
</feature>
<keyword evidence="2" id="KW-1133">Transmembrane helix</keyword>
<dbReference type="AlphaFoldDB" id="A0A2Z6S233"/>
<evidence type="ECO:0000256" key="1">
    <source>
        <dbReference type="SAM" id="Coils"/>
    </source>
</evidence>